<gene>
    <name evidence="1" type="ORF">EO081_07830</name>
</gene>
<dbReference type="EMBL" id="SDPT01000001">
    <property type="protein sequence ID" value="RXZ35510.1"/>
    <property type="molecule type" value="Genomic_DNA"/>
</dbReference>
<accession>A0A4Q2J1E2</accession>
<name>A0A4Q2J1E2_9SPHN</name>
<protein>
    <recommendedName>
        <fullName evidence="3">Mercuric reductase</fullName>
    </recommendedName>
</protein>
<evidence type="ECO:0008006" key="3">
    <source>
        <dbReference type="Google" id="ProtNLM"/>
    </source>
</evidence>
<dbReference type="Proteomes" id="UP000292347">
    <property type="component" value="Unassembled WGS sequence"/>
</dbReference>
<dbReference type="InterPro" id="IPR036188">
    <property type="entry name" value="FAD/NAD-bd_sf"/>
</dbReference>
<proteinExistence type="predicted"/>
<organism evidence="1 2">
    <name type="scientific">Sphingomonas desiccabilis</name>
    <dbReference type="NCBI Taxonomy" id="429134"/>
    <lineage>
        <taxon>Bacteria</taxon>
        <taxon>Pseudomonadati</taxon>
        <taxon>Pseudomonadota</taxon>
        <taxon>Alphaproteobacteria</taxon>
        <taxon>Sphingomonadales</taxon>
        <taxon>Sphingomonadaceae</taxon>
        <taxon>Sphingomonas</taxon>
    </lineage>
</organism>
<dbReference type="AlphaFoldDB" id="A0A4Q2J1E2"/>
<reference evidence="1 2" key="1">
    <citation type="submission" date="2019-01" db="EMBL/GenBank/DDBJ databases">
        <title>Sphingomonas mucosissima sp. nov. and Sphingomonas desiccabilis sp. nov., from biological soil crusts in the Colorado Plateau, USA.</title>
        <authorList>
            <person name="Zhu D."/>
        </authorList>
    </citation>
    <scope>NUCLEOTIDE SEQUENCE [LARGE SCALE GENOMIC DNA]</scope>
    <source>
        <strain evidence="1 2">CP1D</strain>
    </source>
</reference>
<evidence type="ECO:0000313" key="2">
    <source>
        <dbReference type="Proteomes" id="UP000292347"/>
    </source>
</evidence>
<sequence>MHSFDANIGAGHTSPALGRLHDVRQSAAIVHRSLMGVACVNIGCRPSKALRASAHADHAAQRGGDYPIVSAS</sequence>
<keyword evidence="2" id="KW-1185">Reference proteome</keyword>
<comment type="caution">
    <text evidence="1">The sequence shown here is derived from an EMBL/GenBank/DDBJ whole genome shotgun (WGS) entry which is preliminary data.</text>
</comment>
<dbReference type="RefSeq" id="WP_129341278.1">
    <property type="nucleotide sequence ID" value="NZ_JAWDJZ010000006.1"/>
</dbReference>
<evidence type="ECO:0000313" key="1">
    <source>
        <dbReference type="EMBL" id="RXZ35510.1"/>
    </source>
</evidence>
<dbReference type="Gene3D" id="3.50.50.60">
    <property type="entry name" value="FAD/NAD(P)-binding domain"/>
    <property type="match status" value="1"/>
</dbReference>